<dbReference type="CDD" id="cd00009">
    <property type="entry name" value="AAA"/>
    <property type="match status" value="1"/>
</dbReference>
<dbReference type="InterPro" id="IPR021886">
    <property type="entry name" value="MgsA_C"/>
</dbReference>
<gene>
    <name evidence="5" type="ORF">BcFMB_05785</name>
    <name evidence="6" type="ORF">BCHO_0402</name>
</gene>
<keyword evidence="6" id="KW-0378">Hydrolase</keyword>
<evidence type="ECO:0000313" key="8">
    <source>
        <dbReference type="Proteomes" id="UP000229907"/>
    </source>
</evidence>
<dbReference type="GO" id="GO:0016887">
    <property type="term" value="F:ATP hydrolysis activity"/>
    <property type="evidence" value="ECO:0007669"/>
    <property type="project" value="InterPro"/>
</dbReference>
<dbReference type="InterPro" id="IPR008921">
    <property type="entry name" value="DNA_pol3_clamp-load_cplx_C"/>
</dbReference>
<dbReference type="EMBL" id="CP018044">
    <property type="protein sequence ID" value="ATU20510.1"/>
    <property type="molecule type" value="Genomic_DNA"/>
</dbReference>
<keyword evidence="7" id="KW-1185">Reference proteome</keyword>
<sequence>MTEDLFSATDADDDLVRPLAVRMRPTTLDDVVGQRRALAPGSPLRRLADPESRGSLTAPSSIILYGPPGVGKTTLAYIVAQQSGRVFEELSAVTSGVKDVRAVLARAHERLVAQGRETVLFIDEVHRFSKSQQDALLPSVENRDVTFVAATTENPSFSVIKPLLSRSVVVKLESLEPDELKRVVTRAVDDPRGLDGKVVLEKAALDDIIRMAGGDARKSLTILEAAAGALDESPRAEGNGAGEGAGGSANLSKPVITPQVVAQVMDATTVRYDKDGDDHYDVVSAFIKSMRGSDPDATLHYLARMIRAGEDPRFIARRIMIAAAEEVGMAAPQILQVTVAAAQAVAMIGMPEARIILSEAALAVATAPKSNASYLAIDAALADIDAGHIGQVPLHLRNAPTKLMESWGNHRGYQYAHDAPGAVAAQQYMPDELVGREYYHPNDRGYEHELGPRLDAIRSILHRAPAPDAPQAHDGTSDH</sequence>
<evidence type="ECO:0000313" key="6">
    <source>
        <dbReference type="EMBL" id="KFI58357.1"/>
    </source>
</evidence>
<evidence type="ECO:0000313" key="7">
    <source>
        <dbReference type="Proteomes" id="UP000028995"/>
    </source>
</evidence>
<dbReference type="Pfam" id="PF00004">
    <property type="entry name" value="AAA"/>
    <property type="match status" value="1"/>
</dbReference>
<dbReference type="OrthoDB" id="9778364at2"/>
<dbReference type="InterPro" id="IPR027417">
    <property type="entry name" value="P-loop_NTPase"/>
</dbReference>
<evidence type="ECO:0000259" key="4">
    <source>
        <dbReference type="SMART" id="SM00382"/>
    </source>
</evidence>
<dbReference type="InterPro" id="IPR032423">
    <property type="entry name" value="AAA_assoc_2"/>
</dbReference>
<dbReference type="SUPFAM" id="SSF48019">
    <property type="entry name" value="post-AAA+ oligomerization domain-like"/>
    <property type="match status" value="1"/>
</dbReference>
<dbReference type="SUPFAM" id="SSF52540">
    <property type="entry name" value="P-loop containing nucleoside triphosphate hydrolases"/>
    <property type="match status" value="1"/>
</dbReference>
<dbReference type="InterPro" id="IPR003593">
    <property type="entry name" value="AAA+_ATPase"/>
</dbReference>
<protein>
    <submittedName>
        <fullName evidence="5">AAA family ATPase</fullName>
    </submittedName>
    <submittedName>
        <fullName evidence="6">Recombination factor protein RarA</fullName>
        <ecNumber evidence="6">3.6.4.12</ecNumber>
    </submittedName>
</protein>
<dbReference type="Proteomes" id="UP000028995">
    <property type="component" value="Unassembled WGS sequence"/>
</dbReference>
<dbReference type="RefSeq" id="WP_024540820.1">
    <property type="nucleotide sequence ID" value="NZ_CP018044.1"/>
</dbReference>
<dbReference type="PANTHER" id="PTHR13779:SF7">
    <property type="entry name" value="ATPASE WRNIP1"/>
    <property type="match status" value="1"/>
</dbReference>
<accession>A0A087AHV7</accession>
<dbReference type="GO" id="GO:0003677">
    <property type="term" value="F:DNA binding"/>
    <property type="evidence" value="ECO:0007669"/>
    <property type="project" value="InterPro"/>
</dbReference>
<feature type="domain" description="AAA+ ATPase" evidence="4">
    <location>
        <begin position="58"/>
        <end position="174"/>
    </location>
</feature>
<dbReference type="AlphaFoldDB" id="A0A087AHV7"/>
<reference evidence="6 7" key="1">
    <citation type="submission" date="2014-03" db="EMBL/GenBank/DDBJ databases">
        <title>Genomics of Bifidobacteria.</title>
        <authorList>
            <person name="Ventura M."/>
            <person name="Milani C."/>
            <person name="Lugli G.A."/>
        </authorList>
    </citation>
    <scope>NUCLEOTIDE SEQUENCE [LARGE SCALE GENOMIC DNA]</scope>
    <source>
        <strain evidence="6 7">LMG 10510</strain>
    </source>
</reference>
<dbReference type="FunFam" id="1.20.272.10:FF:000001">
    <property type="entry name" value="Putative AAA family ATPase"/>
    <property type="match status" value="1"/>
</dbReference>
<evidence type="ECO:0000256" key="1">
    <source>
        <dbReference type="ARBA" id="ARBA00008959"/>
    </source>
</evidence>
<dbReference type="Gene3D" id="1.20.272.10">
    <property type="match status" value="1"/>
</dbReference>
<proteinExistence type="inferred from homology"/>
<evidence type="ECO:0000313" key="5">
    <source>
        <dbReference type="EMBL" id="ATU20510.1"/>
    </source>
</evidence>
<keyword evidence="3" id="KW-0067">ATP-binding</keyword>
<comment type="similarity">
    <text evidence="1">Belongs to the AAA ATPase family. RarA/MGS1/WRNIP1 subfamily.</text>
</comment>
<dbReference type="Gene3D" id="1.10.8.60">
    <property type="match status" value="1"/>
</dbReference>
<dbReference type="GO" id="GO:0017116">
    <property type="term" value="F:single-stranded DNA helicase activity"/>
    <property type="evidence" value="ECO:0007669"/>
    <property type="project" value="TreeGrafter"/>
</dbReference>
<dbReference type="Pfam" id="PF16193">
    <property type="entry name" value="AAA_assoc_2"/>
    <property type="match status" value="1"/>
</dbReference>
<dbReference type="STRING" id="35760.BCHO_0402"/>
<dbReference type="GO" id="GO:0008047">
    <property type="term" value="F:enzyme activator activity"/>
    <property type="evidence" value="ECO:0007669"/>
    <property type="project" value="TreeGrafter"/>
</dbReference>
<dbReference type="CDD" id="cd18139">
    <property type="entry name" value="HLD_clamp_RarA"/>
    <property type="match status" value="1"/>
</dbReference>
<keyword evidence="2" id="KW-0547">Nucleotide-binding</keyword>
<dbReference type="GO" id="GO:0006261">
    <property type="term" value="P:DNA-templated DNA replication"/>
    <property type="evidence" value="ECO:0007669"/>
    <property type="project" value="TreeGrafter"/>
</dbReference>
<dbReference type="EC" id="3.6.4.12" evidence="6"/>
<dbReference type="InterPro" id="IPR003959">
    <property type="entry name" value="ATPase_AAA_core"/>
</dbReference>
<name>A0A087AHV7_9BIFI</name>
<evidence type="ECO:0000256" key="3">
    <source>
        <dbReference type="ARBA" id="ARBA00022840"/>
    </source>
</evidence>
<evidence type="ECO:0000256" key="2">
    <source>
        <dbReference type="ARBA" id="ARBA00022741"/>
    </source>
</evidence>
<dbReference type="FunFam" id="3.40.50.300:FF:000345">
    <property type="entry name" value="AAA family ATPase"/>
    <property type="match status" value="1"/>
</dbReference>
<organism evidence="6 7">
    <name type="scientific">Bifidobacterium choerinum</name>
    <dbReference type="NCBI Taxonomy" id="35760"/>
    <lineage>
        <taxon>Bacteria</taxon>
        <taxon>Bacillati</taxon>
        <taxon>Actinomycetota</taxon>
        <taxon>Actinomycetes</taxon>
        <taxon>Bifidobacteriales</taxon>
        <taxon>Bifidobacteriaceae</taxon>
        <taxon>Bifidobacterium</taxon>
    </lineage>
</organism>
<dbReference type="EMBL" id="JGYU01000001">
    <property type="protein sequence ID" value="KFI58357.1"/>
    <property type="molecule type" value="Genomic_DNA"/>
</dbReference>
<dbReference type="SMART" id="SM00382">
    <property type="entry name" value="AAA"/>
    <property type="match status" value="1"/>
</dbReference>
<dbReference type="GO" id="GO:0000731">
    <property type="term" value="P:DNA synthesis involved in DNA repair"/>
    <property type="evidence" value="ECO:0007669"/>
    <property type="project" value="TreeGrafter"/>
</dbReference>
<dbReference type="PANTHER" id="PTHR13779">
    <property type="entry name" value="WERNER HELICASE-INTERACTING PROTEIN 1 FAMILY MEMBER"/>
    <property type="match status" value="1"/>
</dbReference>
<dbReference type="Proteomes" id="UP000229907">
    <property type="component" value="Chromosome"/>
</dbReference>
<dbReference type="eggNOG" id="COG2256">
    <property type="taxonomic scope" value="Bacteria"/>
</dbReference>
<dbReference type="KEGG" id="bcho:BcFMB_05785"/>
<dbReference type="Gene3D" id="1.10.3710.10">
    <property type="entry name" value="DNA polymerase III clamp loader subunits, C-terminal domain"/>
    <property type="match status" value="1"/>
</dbReference>
<dbReference type="InterPro" id="IPR051314">
    <property type="entry name" value="AAA_ATPase_RarA/MGS1/WRNIP1"/>
</dbReference>
<dbReference type="GO" id="GO:0005524">
    <property type="term" value="F:ATP binding"/>
    <property type="evidence" value="ECO:0007669"/>
    <property type="project" value="UniProtKB-KW"/>
</dbReference>
<dbReference type="Gene3D" id="3.40.50.300">
    <property type="entry name" value="P-loop containing nucleotide triphosphate hydrolases"/>
    <property type="match status" value="1"/>
</dbReference>
<dbReference type="Pfam" id="PF12002">
    <property type="entry name" value="MgsA_C"/>
    <property type="match status" value="1"/>
</dbReference>
<reference evidence="5 8" key="2">
    <citation type="submission" date="2016-11" db="EMBL/GenBank/DDBJ databases">
        <title>complete genome sequence of Bifidobacterium choerinum strain FMB-1.</title>
        <authorList>
            <person name="Park C.-S."/>
            <person name="Jung D.-H."/>
            <person name="Choi D.-S."/>
        </authorList>
    </citation>
    <scope>NUCLEOTIDE SEQUENCE [LARGE SCALE GENOMIC DNA]</scope>
    <source>
        <strain evidence="5 8">FMB-1</strain>
    </source>
</reference>